<feature type="domain" description="NAD(P)-binding" evidence="1">
    <location>
        <begin position="7"/>
        <end position="191"/>
    </location>
</feature>
<evidence type="ECO:0000259" key="1">
    <source>
        <dbReference type="Pfam" id="PF13460"/>
    </source>
</evidence>
<dbReference type="SUPFAM" id="SSF51735">
    <property type="entry name" value="NAD(P)-binding Rossmann-fold domains"/>
    <property type="match status" value="1"/>
</dbReference>
<protein>
    <submittedName>
        <fullName evidence="2">Sugar epimerase YhfK</fullName>
    </submittedName>
</protein>
<accession>A0A918CZ80</accession>
<dbReference type="CDD" id="cd05243">
    <property type="entry name" value="SDR_a5"/>
    <property type="match status" value="1"/>
</dbReference>
<name>A0A918CZ80_9BACI</name>
<dbReference type="Gene3D" id="3.40.50.720">
    <property type="entry name" value="NAD(P)-binding Rossmann-like Domain"/>
    <property type="match status" value="1"/>
</dbReference>
<dbReference type="EMBL" id="BMOS01000002">
    <property type="protein sequence ID" value="GGN50694.1"/>
    <property type="molecule type" value="Genomic_DNA"/>
</dbReference>
<reference evidence="2" key="1">
    <citation type="journal article" date="2014" name="Int. J. Syst. Evol. Microbiol.">
        <title>Complete genome sequence of Corynebacterium casei LMG S-19264T (=DSM 44701T), isolated from a smear-ripened cheese.</title>
        <authorList>
            <consortium name="US DOE Joint Genome Institute (JGI-PGF)"/>
            <person name="Walter F."/>
            <person name="Albersmeier A."/>
            <person name="Kalinowski J."/>
            <person name="Ruckert C."/>
        </authorList>
    </citation>
    <scope>NUCLEOTIDE SEQUENCE</scope>
    <source>
        <strain evidence="2">JCM 17251</strain>
    </source>
</reference>
<dbReference type="Proteomes" id="UP000624041">
    <property type="component" value="Unassembled WGS sequence"/>
</dbReference>
<proteinExistence type="predicted"/>
<sequence length="215" mass="23027">MNVLLIGANGQIGKHIIQLAKDEADISLTAMVRKEKQLDELKANGTDAVLANLEGSVADLEKAIDGADTVIFTAGSGGHTGADKTILVDLDGAVKAVEAAENAGVERFIMISAFQAQNREAWAESPIKHYMAAKHYADRFLLDSKLKHTIIRPGRLENEAGTGKIQAGDLKEYGAIAREDVAKTVIASLKNKNTENTSFDIISGEQSIEDAIKNL</sequence>
<comment type="caution">
    <text evidence="2">The sequence shown here is derived from an EMBL/GenBank/DDBJ whole genome shotgun (WGS) entry which is preliminary data.</text>
</comment>
<gene>
    <name evidence="2" type="primary">yhfK</name>
    <name evidence="2" type="ORF">GCM10007971_04610</name>
</gene>
<organism evidence="2 3">
    <name type="scientific">Oceanobacillus indicireducens</name>
    <dbReference type="NCBI Taxonomy" id="1004261"/>
    <lineage>
        <taxon>Bacteria</taxon>
        <taxon>Bacillati</taxon>
        <taxon>Bacillota</taxon>
        <taxon>Bacilli</taxon>
        <taxon>Bacillales</taxon>
        <taxon>Bacillaceae</taxon>
        <taxon>Oceanobacillus</taxon>
    </lineage>
</organism>
<dbReference type="InterPro" id="IPR016040">
    <property type="entry name" value="NAD(P)-bd_dom"/>
</dbReference>
<dbReference type="InterPro" id="IPR036291">
    <property type="entry name" value="NAD(P)-bd_dom_sf"/>
</dbReference>
<evidence type="ECO:0000313" key="3">
    <source>
        <dbReference type="Proteomes" id="UP000624041"/>
    </source>
</evidence>
<dbReference type="Pfam" id="PF13460">
    <property type="entry name" value="NAD_binding_10"/>
    <property type="match status" value="1"/>
</dbReference>
<reference evidence="2" key="2">
    <citation type="submission" date="2020-09" db="EMBL/GenBank/DDBJ databases">
        <authorList>
            <person name="Sun Q."/>
            <person name="Ohkuma M."/>
        </authorList>
    </citation>
    <scope>NUCLEOTIDE SEQUENCE</scope>
    <source>
        <strain evidence="2">JCM 17251</strain>
    </source>
</reference>
<dbReference type="PANTHER" id="PTHR15020:SF50">
    <property type="entry name" value="UPF0659 PROTEIN YMR090W"/>
    <property type="match status" value="1"/>
</dbReference>
<dbReference type="RefSeq" id="WP_188855864.1">
    <property type="nucleotide sequence ID" value="NZ_BMOS01000002.1"/>
</dbReference>
<dbReference type="PANTHER" id="PTHR15020">
    <property type="entry name" value="FLAVIN REDUCTASE-RELATED"/>
    <property type="match status" value="1"/>
</dbReference>
<evidence type="ECO:0000313" key="2">
    <source>
        <dbReference type="EMBL" id="GGN50694.1"/>
    </source>
</evidence>
<keyword evidence="3" id="KW-1185">Reference proteome</keyword>
<dbReference type="AlphaFoldDB" id="A0A918CZ80"/>